<protein>
    <recommendedName>
        <fullName evidence="3">LysM domain-containing protein</fullName>
    </recommendedName>
</protein>
<dbReference type="InterPro" id="IPR018392">
    <property type="entry name" value="LysM"/>
</dbReference>
<organism evidence="4 5">
    <name type="scientific">Gordonia humi</name>
    <dbReference type="NCBI Taxonomy" id="686429"/>
    <lineage>
        <taxon>Bacteria</taxon>
        <taxon>Bacillati</taxon>
        <taxon>Actinomycetota</taxon>
        <taxon>Actinomycetes</taxon>
        <taxon>Mycobacteriales</taxon>
        <taxon>Gordoniaceae</taxon>
        <taxon>Gordonia</taxon>
    </lineage>
</organism>
<name>A0A840EX55_9ACTN</name>
<dbReference type="EMBL" id="JACIFP010000001">
    <property type="protein sequence ID" value="MBB4136171.1"/>
    <property type="molecule type" value="Genomic_DNA"/>
</dbReference>
<evidence type="ECO:0000259" key="3">
    <source>
        <dbReference type="SMART" id="SM00257"/>
    </source>
</evidence>
<evidence type="ECO:0000256" key="2">
    <source>
        <dbReference type="SAM" id="Phobius"/>
    </source>
</evidence>
<keyword evidence="5" id="KW-1185">Reference proteome</keyword>
<reference evidence="4 5" key="1">
    <citation type="submission" date="2020-08" db="EMBL/GenBank/DDBJ databases">
        <title>Sequencing the genomes of 1000 actinobacteria strains.</title>
        <authorList>
            <person name="Klenk H.-P."/>
        </authorList>
    </citation>
    <scope>NUCLEOTIDE SEQUENCE [LARGE SCALE GENOMIC DNA]</scope>
    <source>
        <strain evidence="4 5">DSM 45298</strain>
    </source>
</reference>
<comment type="caution">
    <text evidence="4">The sequence shown here is derived from an EMBL/GenBank/DDBJ whole genome shotgun (WGS) entry which is preliminary data.</text>
</comment>
<feature type="transmembrane region" description="Helical" evidence="2">
    <location>
        <begin position="130"/>
        <end position="150"/>
    </location>
</feature>
<feature type="domain" description="LysM" evidence="3">
    <location>
        <begin position="167"/>
        <end position="216"/>
    </location>
</feature>
<feature type="compositionally biased region" description="Basic and acidic residues" evidence="1">
    <location>
        <begin position="77"/>
        <end position="96"/>
    </location>
</feature>
<evidence type="ECO:0000313" key="4">
    <source>
        <dbReference type="EMBL" id="MBB4136171.1"/>
    </source>
</evidence>
<evidence type="ECO:0000313" key="5">
    <source>
        <dbReference type="Proteomes" id="UP000551501"/>
    </source>
</evidence>
<keyword evidence="2" id="KW-1133">Transmembrane helix</keyword>
<proteinExistence type="predicted"/>
<accession>A0A840EX55</accession>
<keyword evidence="2" id="KW-0812">Transmembrane</keyword>
<gene>
    <name evidence="4" type="ORF">BKA16_002723</name>
</gene>
<dbReference type="SMART" id="SM00257">
    <property type="entry name" value="LysM"/>
    <property type="match status" value="1"/>
</dbReference>
<dbReference type="Pfam" id="PF01476">
    <property type="entry name" value="LysM"/>
    <property type="match status" value="1"/>
</dbReference>
<feature type="region of interest" description="Disordered" evidence="1">
    <location>
        <begin position="60"/>
        <end position="102"/>
    </location>
</feature>
<keyword evidence="2" id="KW-0472">Membrane</keyword>
<dbReference type="RefSeq" id="WP_246371769.1">
    <property type="nucleotide sequence ID" value="NZ_JACIFP010000001.1"/>
</dbReference>
<dbReference type="Proteomes" id="UP000551501">
    <property type="component" value="Unassembled WGS sequence"/>
</dbReference>
<evidence type="ECO:0000256" key="1">
    <source>
        <dbReference type="SAM" id="MobiDB-lite"/>
    </source>
</evidence>
<sequence length="219" mass="23846">MVLTIEQEFFEQTIDEEHPMSQALISRTDEQYVRAPKRIRESTMTCDVPVVRLRPVASADTVRAGERCRPTGRPPRRTGDPASRRGEQPKQWEPRARSAVSAETFEHSARAVAPSRHSNIDPAIRRRRTIGALGVGAVLAGAVWLVAVVGSNVEDAATPSTPGSTQVVHVRTGESLSDVAQRIAPTLPVAGVVEQLRELNHLDTAGLRVSQPLVAPAYR</sequence>
<dbReference type="AlphaFoldDB" id="A0A840EX55"/>